<dbReference type="InterPro" id="IPR004879">
    <property type="entry name" value="Ssp411-like_TRX"/>
</dbReference>
<keyword evidence="5" id="KW-1185">Reference proteome</keyword>
<dbReference type="EMBL" id="LR586016">
    <property type="protein sequence ID" value="VIP04398.1"/>
    <property type="molecule type" value="Genomic_DNA"/>
</dbReference>
<feature type="signal peptide" evidence="1">
    <location>
        <begin position="1"/>
        <end position="25"/>
    </location>
</feature>
<dbReference type="Gene3D" id="1.50.10.10">
    <property type="match status" value="2"/>
</dbReference>
<feature type="domain" description="Spermatogenesis-associated protein 20-like TRX" evidence="2">
    <location>
        <begin position="38"/>
        <end position="201"/>
    </location>
</feature>
<dbReference type="InterPro" id="IPR012341">
    <property type="entry name" value="6hp_glycosidase-like_sf"/>
</dbReference>
<dbReference type="Pfam" id="PF11412">
    <property type="entry name" value="DsbD_N"/>
    <property type="match status" value="1"/>
</dbReference>
<dbReference type="KEGG" id="tim:GMBLW1_47950"/>
<evidence type="ECO:0000313" key="4">
    <source>
        <dbReference type="EMBL" id="VIP04398.1"/>
    </source>
</evidence>
<dbReference type="InterPro" id="IPR024705">
    <property type="entry name" value="Ssp411"/>
</dbReference>
<feature type="domain" description="Thiol:disulfide interchange protein DsbD N-terminal" evidence="3">
    <location>
        <begin position="684"/>
        <end position="792"/>
    </location>
</feature>
<dbReference type="GO" id="GO:0005975">
    <property type="term" value="P:carbohydrate metabolic process"/>
    <property type="evidence" value="ECO:0007669"/>
    <property type="project" value="InterPro"/>
</dbReference>
<gene>
    <name evidence="4" type="ORF">GMBLW1_47950</name>
</gene>
<dbReference type="PANTHER" id="PTHR42899:SF1">
    <property type="entry name" value="SPERMATOGENESIS-ASSOCIATED PROTEIN 20"/>
    <property type="match status" value="1"/>
</dbReference>
<evidence type="ECO:0008006" key="6">
    <source>
        <dbReference type="Google" id="ProtNLM"/>
    </source>
</evidence>
<dbReference type="CDD" id="cd02955">
    <property type="entry name" value="SSP411"/>
    <property type="match status" value="1"/>
</dbReference>
<dbReference type="InterPro" id="IPR036249">
    <property type="entry name" value="Thioredoxin-like_sf"/>
</dbReference>
<name>A0A6C2YRV9_9BACT</name>
<feature type="chain" id="PRO_5036172827" description="DUF255 domain-containing protein" evidence="1">
    <location>
        <begin position="26"/>
        <end position="796"/>
    </location>
</feature>
<dbReference type="PANTHER" id="PTHR42899">
    <property type="entry name" value="SPERMATOGENESIS-ASSOCIATED PROTEIN 20"/>
    <property type="match status" value="1"/>
</dbReference>
<dbReference type="Gene3D" id="3.40.30.10">
    <property type="entry name" value="Glutaredoxin"/>
    <property type="match status" value="1"/>
</dbReference>
<dbReference type="AlphaFoldDB" id="A0A6C2YRV9"/>
<organism evidence="4">
    <name type="scientific">Tuwongella immobilis</name>
    <dbReference type="NCBI Taxonomy" id="692036"/>
    <lineage>
        <taxon>Bacteria</taxon>
        <taxon>Pseudomonadati</taxon>
        <taxon>Planctomycetota</taxon>
        <taxon>Planctomycetia</taxon>
        <taxon>Gemmatales</taxon>
        <taxon>Gemmataceae</taxon>
        <taxon>Tuwongella</taxon>
    </lineage>
</organism>
<dbReference type="SUPFAM" id="SSF52833">
    <property type="entry name" value="Thioredoxin-like"/>
    <property type="match status" value="1"/>
</dbReference>
<dbReference type="RefSeq" id="WP_162659486.1">
    <property type="nucleotide sequence ID" value="NZ_LR593887.1"/>
</dbReference>
<evidence type="ECO:0000259" key="3">
    <source>
        <dbReference type="Pfam" id="PF11412"/>
    </source>
</evidence>
<accession>A0A6C2YRV9</accession>
<dbReference type="Pfam" id="PF03190">
    <property type="entry name" value="Thioredox_DsbH"/>
    <property type="match status" value="1"/>
</dbReference>
<evidence type="ECO:0000259" key="2">
    <source>
        <dbReference type="Pfam" id="PF03190"/>
    </source>
</evidence>
<evidence type="ECO:0000313" key="5">
    <source>
        <dbReference type="Proteomes" id="UP000464378"/>
    </source>
</evidence>
<protein>
    <recommendedName>
        <fullName evidence="6">DUF255 domain-containing protein</fullName>
    </recommendedName>
</protein>
<dbReference type="Proteomes" id="UP000464378">
    <property type="component" value="Chromosome"/>
</dbReference>
<dbReference type="InterPro" id="IPR036929">
    <property type="entry name" value="DsbDN_sf"/>
</dbReference>
<evidence type="ECO:0000256" key="1">
    <source>
        <dbReference type="SAM" id="SignalP"/>
    </source>
</evidence>
<proteinExistence type="predicted"/>
<dbReference type="InParanoid" id="A0A6C2YRV9"/>
<sequence length="796" mass="87923">MRLNSPGLAALALLLALTTSLSSRAADPTKAEKKHPANRLAKESSSYLLQHAHNPVDWYPWGEEAFARAKKENKLVFLSVGYSSCHWCHVMERESFASEAIAKILNTHYVCIKVDREERPDIDDIYLTSLQLMGQGGGWPMTMFLTPDGKPIFGGTYFPPDDKEIDGRKITGMKTLLDAVQETWKDDPKRLLEQADKIARATSEYLVRSTSGITLAKLDAAAIKTGADSLLEIMDPLHGGFGRKRGGFEGSKFPMPPSLAFLWQQAKKSDGENLRVQVKLTLNKIADGGIYDHLGGGFHRYSTERTWSVPHFEKMLYDNAQLVELYAKVYSDDPNPRYREVITDTLAFIEREMTDPTGGFYSALDADSDGKEGAFYVWTRDELKSAFPNDADYTLFTAALGGHGSPNFEGNAYVLKRSRSFADVAADQKLTEAELRAKLAPLKAKLLEVRASRNRPFLDRKILTAWNGMMIAGYAEAGKVLKEPKYLDAARKAADFVLTKLRSADGRLARVWAIGENGTGSAKGVAFSEDYAFVIHGLLNLFSATGERRWLDEAKSLTETVKRWHTDDRAAGYYYTANDAEKLFARSKDYHDGVQPSANSQMAANLVRLWKLTDSEDYRKAADSTIRTFGYTIENNADQVPAMLAALDRLLSEPVLPTPPANAPKDLARDSAKVVKLAALAAKPADDGTITITATLTIDKPWHVYANPVKNKTLQPTETVVAVYQGGKKLDAKVTYPASKTVEDEFTGDYEIYEGTPTITITVKPTGTGPLEVRATVSACNERSCLKSSTLQVMLP</sequence>
<dbReference type="EMBL" id="LR593887">
    <property type="protein sequence ID" value="VTS06158.1"/>
    <property type="molecule type" value="Genomic_DNA"/>
</dbReference>
<dbReference type="Gene3D" id="2.60.40.1250">
    <property type="entry name" value="Thiol:disulfide interchange protein DsbD, N-terminal domain"/>
    <property type="match status" value="1"/>
</dbReference>
<keyword evidence="1" id="KW-0732">Signal</keyword>
<dbReference type="InterPro" id="IPR028250">
    <property type="entry name" value="DsbDN"/>
</dbReference>
<dbReference type="SUPFAM" id="SSF48208">
    <property type="entry name" value="Six-hairpin glycosidases"/>
    <property type="match status" value="1"/>
</dbReference>
<dbReference type="InterPro" id="IPR008928">
    <property type="entry name" value="6-hairpin_glycosidase_sf"/>
</dbReference>
<reference evidence="4" key="1">
    <citation type="submission" date="2019-04" db="EMBL/GenBank/DDBJ databases">
        <authorList>
            <consortium name="Science for Life Laboratories"/>
        </authorList>
    </citation>
    <scope>NUCLEOTIDE SEQUENCE</scope>
    <source>
        <strain evidence="4">MBLW1</strain>
    </source>
</reference>